<protein>
    <submittedName>
        <fullName evidence="2">Uncharacterized protein</fullName>
    </submittedName>
</protein>
<evidence type="ECO:0000313" key="2">
    <source>
        <dbReference type="EMBL" id="TPX31450.1"/>
    </source>
</evidence>
<dbReference type="InterPro" id="IPR011043">
    <property type="entry name" value="Gal_Oxase/kelch_b-propeller"/>
</dbReference>
<evidence type="ECO:0000256" key="1">
    <source>
        <dbReference type="SAM" id="Phobius"/>
    </source>
</evidence>
<keyword evidence="1" id="KW-0472">Membrane</keyword>
<keyword evidence="1" id="KW-0812">Transmembrane</keyword>
<dbReference type="GO" id="GO:1902929">
    <property type="term" value="C:plasma membrane of growing cell tip"/>
    <property type="evidence" value="ECO:0007669"/>
    <property type="project" value="TreeGrafter"/>
</dbReference>
<name>A0A507BMK3_9FUNG</name>
<dbReference type="VEuPathDB" id="FungiDB:SeMB42_g07756"/>
<dbReference type="AlphaFoldDB" id="A0A507BMK3"/>
<feature type="transmembrane region" description="Helical" evidence="1">
    <location>
        <begin position="854"/>
        <end position="875"/>
    </location>
</feature>
<keyword evidence="1" id="KW-1133">Transmembrane helix</keyword>
<dbReference type="PANTHER" id="PTHR31778">
    <property type="entry name" value="BUD SITE SELECTION PROTEIN RAX2"/>
    <property type="match status" value="1"/>
</dbReference>
<dbReference type="Proteomes" id="UP000317494">
    <property type="component" value="Unassembled WGS sequence"/>
</dbReference>
<reference evidence="2 3" key="1">
    <citation type="journal article" date="2019" name="Sci. Rep.">
        <title>Comparative genomics of chytrid fungi reveal insights into the obligate biotrophic and pathogenic lifestyle of Synchytrium endobioticum.</title>
        <authorList>
            <person name="van de Vossenberg B.T.L.H."/>
            <person name="Warris S."/>
            <person name="Nguyen H.D.T."/>
            <person name="van Gent-Pelzer M.P.E."/>
            <person name="Joly D.L."/>
            <person name="van de Geest H.C."/>
            <person name="Bonants P.J.M."/>
            <person name="Smith D.S."/>
            <person name="Levesque C.A."/>
            <person name="van der Lee T.A.J."/>
        </authorList>
    </citation>
    <scope>NUCLEOTIDE SEQUENCE [LARGE SCALE GENOMIC DNA]</scope>
    <source>
        <strain evidence="2 3">MB42</strain>
    </source>
</reference>
<evidence type="ECO:0000313" key="3">
    <source>
        <dbReference type="Proteomes" id="UP000317494"/>
    </source>
</evidence>
<proteinExistence type="predicted"/>
<keyword evidence="3" id="KW-1185">Reference proteome</keyword>
<organism evidence="2 3">
    <name type="scientific">Synchytrium endobioticum</name>
    <dbReference type="NCBI Taxonomy" id="286115"/>
    <lineage>
        <taxon>Eukaryota</taxon>
        <taxon>Fungi</taxon>
        <taxon>Fungi incertae sedis</taxon>
        <taxon>Chytridiomycota</taxon>
        <taxon>Chytridiomycota incertae sedis</taxon>
        <taxon>Chytridiomycetes</taxon>
        <taxon>Synchytriales</taxon>
        <taxon>Synchytriaceae</taxon>
        <taxon>Synchytrium</taxon>
    </lineage>
</organism>
<accession>A0A507BMK3</accession>
<dbReference type="EMBL" id="QEAN01000615">
    <property type="protein sequence ID" value="TPX31450.1"/>
    <property type="molecule type" value="Genomic_DNA"/>
</dbReference>
<gene>
    <name evidence="2" type="ORF">SeMB42_g07756</name>
</gene>
<dbReference type="PANTHER" id="PTHR31778:SF2">
    <property type="entry name" value="BUD SITE SELECTION PROTEIN RAX2"/>
    <property type="match status" value="1"/>
</dbReference>
<dbReference type="STRING" id="286115.A0A507BMK3"/>
<dbReference type="SUPFAM" id="SSF50965">
    <property type="entry name" value="Galactose oxidase, central domain"/>
    <property type="match status" value="1"/>
</dbReference>
<sequence>MSNANANANANALVIGMFDAIASSTTSNSNSTLPPYSRSNDTYPRIIHWYDDSLAPCTLVEVLQAGIANAQCTVGSTTYYAGASLTRMNDTPSPVLQLLQDDARGLRVERLGRNLLGTVNSLLCDHAGLYAGGSFLVLDPADGSVSRAHLVQWDNLQWRKVGSDLDATVNSLSLGPDSDTVLVGGAFVATPPPAHHLGLDTAVMYTMTSSSNASANAQALMCGVGPAWTFTGPSESLAVKLYGVSTLSTIKLQNLQTAPSTFFSVTSATYATPIPLAYIDTQNQLQQCISCPLPLSANIQSYHIIDPITTDSLTFHVYNDAATSTTGFASLNLYSRQLSTFATTASAPTEICPMPLGTASTTGLWTTTNELLLTADPTLPTITFTPYIPASANYSIVLFIPPSLGSTPTIQVTIPLVTPDTLTLSPSTIQDTTTQLTVYTGTLNATNPDYMPTVVIKTPDQTIADIRISLDNMHLRVWYPSHHGAATTYTYTDSQWRIVASAFLSGTIGSLSTSSGLGSFTSCAPRLAPGILSLASTPSLPPLSGSVYAAALAPTGETWVAGSFTSGNASNIAILYRDRYISPGFRLDGPVYALFISDDGFVWLSGAFTHARTSNSTVSYSVPGLAIWDPRRMAFTPSLLPALSPYSSVTYIAGHGPLVLISGTFSTADGCTNACVFDLRLSQWRALENATTATQSAVMQGYLLLAGDVQQMYNLSSPALSLVPAPAMVGPISAMVAGPDTLLLASPNASAILSLGPAGTQSLPAPMGTLHALAYLTIANETVLVAAGDFGVLGLNDSVLAVYNQTVQQWAPWLTAWTRDGRTGVAYAFVTPFVNNTDILVSMPDTVDEGLPTYATVLIALGAVSVTGAMAPFAIRRFTRADPKAKDPESLALPSKRLIKYSKALDTSPLGSTRSSLVPH</sequence>
<comment type="caution">
    <text evidence="2">The sequence shown here is derived from an EMBL/GenBank/DDBJ whole genome shotgun (WGS) entry which is preliminary data.</text>
</comment>